<dbReference type="EMBL" id="MSPT01000011">
    <property type="protein sequence ID" value="ONK27059.1"/>
    <property type="molecule type" value="Genomic_DNA"/>
</dbReference>
<keyword evidence="4" id="KW-1185">Reference proteome</keyword>
<comment type="caution">
    <text evidence="1">The sequence shown here is derived from an EMBL/GenBank/DDBJ whole genome shotgun (WGS) entry which is preliminary data.</text>
</comment>
<dbReference type="AlphaFoldDB" id="A0AB36JRM5"/>
<evidence type="ECO:0000313" key="3">
    <source>
        <dbReference type="Proteomes" id="UP000188600"/>
    </source>
</evidence>
<sequence length="417" mass="46670">MSFQYTDRQLNSLNQSENVYSVNENYAKRKDLDLLTSSEKLQVWEKNTIEIDNQQFKVIKTHSDPWTGFDGMAVAPIVDGEPDYSSVAVIAAATDIQTIDLATAIFGDTDRKRNKGHYLSPQYRAADAFVQEVLDDKRVKQVTQLSGYSQSAYMLKVGAKHGIPTTTFNAWFHYGSLSEEEKDFIRTHPGFFIDYRKREDRVVAFGPGNDPTWSGYDESLGTIYWADGASHDIGDWEFDEKTGQVVDAKTGKPIISGSATAFAQSARQMSQFNSLKSKWQKTGGGLSSEETIFLDVAQSAIVGSAMTGAAKAGLEDVTSLKDKAVQEVEALWANLDFSIYSHLSPWEVEEIFASCGVTYEKIVGDFQIYAEEKVKQMKDLSTTFDSLKTKLDSAVEERITLDNQLAGEFKTWYKKEF</sequence>
<evidence type="ECO:0000313" key="4">
    <source>
        <dbReference type="Proteomes" id="UP000188946"/>
    </source>
</evidence>
<reference evidence="3 4" key="1">
    <citation type="submission" date="2016-12" db="EMBL/GenBank/DDBJ databases">
        <authorList>
            <person name="Gulvik C.A."/>
        </authorList>
    </citation>
    <scope>NUCLEOTIDE SEQUENCE [LARGE SCALE GENOMIC DNA]</scope>
    <source>
        <strain evidence="2 4">12-5202</strain>
        <strain evidence="1 3">12-5291</strain>
    </source>
</reference>
<protein>
    <submittedName>
        <fullName evidence="1">Uncharacterized protein</fullName>
    </submittedName>
</protein>
<dbReference type="Proteomes" id="UP000188600">
    <property type="component" value="Unassembled WGS sequence"/>
</dbReference>
<proteinExistence type="predicted"/>
<dbReference type="Proteomes" id="UP000188946">
    <property type="component" value="Unassembled WGS sequence"/>
</dbReference>
<evidence type="ECO:0000313" key="2">
    <source>
        <dbReference type="EMBL" id="ONK28492.1"/>
    </source>
</evidence>
<gene>
    <name evidence="2" type="ORF">BVE84_06325</name>
    <name evidence="1" type="ORF">BVE86_05690</name>
</gene>
<name>A0AB36JRM5_9STRE</name>
<organism evidence="1 3">
    <name type="scientific">Streptococcus azizii</name>
    <dbReference type="NCBI Taxonomy" id="1579424"/>
    <lineage>
        <taxon>Bacteria</taxon>
        <taxon>Bacillati</taxon>
        <taxon>Bacillota</taxon>
        <taxon>Bacilli</taxon>
        <taxon>Lactobacillales</taxon>
        <taxon>Streptococcaceae</taxon>
        <taxon>Streptococcus</taxon>
    </lineage>
</organism>
<accession>A0AB36JRM5</accession>
<dbReference type="EMBL" id="MSPR01000011">
    <property type="protein sequence ID" value="ONK28492.1"/>
    <property type="molecule type" value="Genomic_DNA"/>
</dbReference>
<dbReference type="RefSeq" id="WP_076996220.1">
    <property type="nucleotide sequence ID" value="NZ_MSPR01000011.1"/>
</dbReference>
<evidence type="ECO:0000313" key="1">
    <source>
        <dbReference type="EMBL" id="ONK27059.1"/>
    </source>
</evidence>